<evidence type="ECO:0000313" key="5">
    <source>
        <dbReference type="EMBL" id="KAK3083209.1"/>
    </source>
</evidence>
<accession>A0AA89BPY0</accession>
<evidence type="ECO:0000256" key="1">
    <source>
        <dbReference type="ARBA" id="ARBA00004308"/>
    </source>
</evidence>
<dbReference type="EMBL" id="VSWD01000014">
    <property type="protein sequence ID" value="KAK3083209.1"/>
    <property type="molecule type" value="Genomic_DNA"/>
</dbReference>
<proteinExistence type="inferred from homology"/>
<dbReference type="GO" id="GO:0005737">
    <property type="term" value="C:cytoplasm"/>
    <property type="evidence" value="ECO:0007669"/>
    <property type="project" value="TreeGrafter"/>
</dbReference>
<protein>
    <recommendedName>
        <fullName evidence="4">Gasdermin pore forming domain-containing protein</fullName>
    </recommendedName>
</protein>
<dbReference type="Pfam" id="PF04598">
    <property type="entry name" value="Gasdermin"/>
    <property type="match status" value="1"/>
</dbReference>
<comment type="similarity">
    <text evidence="2">Belongs to the gasdermin family.</text>
</comment>
<evidence type="ECO:0000313" key="6">
    <source>
        <dbReference type="Proteomes" id="UP001186944"/>
    </source>
</evidence>
<dbReference type="InterPro" id="IPR042377">
    <property type="entry name" value="GSDME"/>
</dbReference>
<evidence type="ECO:0000256" key="2">
    <source>
        <dbReference type="ARBA" id="ARBA00009279"/>
    </source>
</evidence>
<dbReference type="InterPro" id="IPR040460">
    <property type="entry name" value="Gasdermin_pore"/>
</dbReference>
<name>A0AA89BPY0_PINIB</name>
<evidence type="ECO:0000256" key="3">
    <source>
        <dbReference type="ARBA" id="ARBA00023136"/>
    </source>
</evidence>
<dbReference type="GO" id="GO:0012505">
    <property type="term" value="C:endomembrane system"/>
    <property type="evidence" value="ECO:0007669"/>
    <property type="project" value="UniProtKB-SubCell"/>
</dbReference>
<keyword evidence="6" id="KW-1185">Reference proteome</keyword>
<keyword evidence="3" id="KW-0472">Membrane</keyword>
<dbReference type="PANTHER" id="PTHR15207:SF3">
    <property type="entry name" value="DEAFNESS, AUTOSOMAL DOMINANT 5-RELATED"/>
    <property type="match status" value="1"/>
</dbReference>
<reference evidence="5" key="1">
    <citation type="submission" date="2019-08" db="EMBL/GenBank/DDBJ databases">
        <title>The improved chromosome-level genome for the pearl oyster Pinctada fucata martensii using PacBio sequencing and Hi-C.</title>
        <authorList>
            <person name="Zheng Z."/>
        </authorList>
    </citation>
    <scope>NUCLEOTIDE SEQUENCE</scope>
    <source>
        <strain evidence="5">ZZ-2019</strain>
        <tissue evidence="5">Adductor muscle</tissue>
    </source>
</reference>
<dbReference type="AlphaFoldDB" id="A0AA89BPY0"/>
<dbReference type="Proteomes" id="UP001186944">
    <property type="component" value="Unassembled WGS sequence"/>
</dbReference>
<comment type="caution">
    <text evidence="5">The sequence shown here is derived from an EMBL/GenBank/DDBJ whole genome shotgun (WGS) entry which is preliminary data.</text>
</comment>
<organism evidence="5 6">
    <name type="scientific">Pinctada imbricata</name>
    <name type="common">Atlantic pearl-oyster</name>
    <name type="synonym">Pinctada martensii</name>
    <dbReference type="NCBI Taxonomy" id="66713"/>
    <lineage>
        <taxon>Eukaryota</taxon>
        <taxon>Metazoa</taxon>
        <taxon>Spiralia</taxon>
        <taxon>Lophotrochozoa</taxon>
        <taxon>Mollusca</taxon>
        <taxon>Bivalvia</taxon>
        <taxon>Autobranchia</taxon>
        <taxon>Pteriomorphia</taxon>
        <taxon>Pterioida</taxon>
        <taxon>Pterioidea</taxon>
        <taxon>Pteriidae</taxon>
        <taxon>Pinctada</taxon>
    </lineage>
</organism>
<evidence type="ECO:0000259" key="4">
    <source>
        <dbReference type="Pfam" id="PF04598"/>
    </source>
</evidence>
<dbReference type="GO" id="GO:0012501">
    <property type="term" value="P:programmed cell death"/>
    <property type="evidence" value="ECO:0007669"/>
    <property type="project" value="InterPro"/>
</dbReference>
<comment type="subcellular location">
    <subcellularLocation>
        <location evidence="1">Endomembrane system</location>
    </subcellularLocation>
</comment>
<sequence>MFHAVCHKFAQAMGPDTLIPVKSMDRATEIRPLNVVVKKTKRKFIFFKKTHFMPYNFQLQDLLMEPQKSLDASIKTFEFCEFNPTSKYSLSGKIGVQIMEELMDAELSASDSVVISSPLGVIEKQDVAPEILLKSLCDRRVNFDHTFVQQVREGSADVLCIVTGVCQVKKDAEIKRVDNIDGEVDLKGKV</sequence>
<feature type="domain" description="Gasdermin pore forming" evidence="4">
    <location>
        <begin position="1"/>
        <end position="182"/>
    </location>
</feature>
<gene>
    <name evidence="5" type="ORF">FSP39_016791</name>
</gene>
<dbReference type="PANTHER" id="PTHR15207">
    <property type="entry name" value="NONSYNDROMIC HEARING IMPAIRMENT PROTEIN"/>
    <property type="match status" value="1"/>
</dbReference>